<accession>A0A978UA72</accession>
<comment type="caution">
    <text evidence="3">The sequence shown here is derived from an EMBL/GenBank/DDBJ whole genome shotgun (WGS) entry which is preliminary data.</text>
</comment>
<sequence length="473" mass="52803">MVLVHKWRKKARLRLCLRQAGESVTSNRIEVAHFCVQVKEIEVEKSLHPIPIFYADLSKQFRKTKDLVLLLVHFVTKNGGGNSVPNAWQSLVELIYDFVPNLVNEQIGGLSGNVKQKFFPRISVTFTFSLFRNPQGDPGPLFIVLALTEARSEAAFPTQVQKRNGERPRNRHLFSFRGVTGSYTSLEGIKDLWMRNESIDIQSGIFSYEMEFLGLPLGYPFSFILSVGGGQALPLPDPSGSEGSTSWTGKTSFEEQVLMEPFPETDIDSGSVNKPEARPALPANPVPSRGEEAGPSNRAPPIVPYQYQPDEMIGGDSVNSIWGRLLAKYNSSSYEDIEFSRIQAEDLFEVKVEIIRVMAGLDPTGDWMGRGARALDNPRTATGEPSLEELYTLLTNLTEGGGAAWEGGFQAENLVDMLVETHGGEKMDDIRQSLERDGRHSPYFRETLENFRVLKGTGGTEMQLRKEWQGRLL</sequence>
<evidence type="ECO:0000259" key="2">
    <source>
        <dbReference type="Pfam" id="PF26057"/>
    </source>
</evidence>
<gene>
    <name evidence="3" type="ORF">FEM48_ZijujMtG0002400</name>
</gene>
<organism evidence="3 4">
    <name type="scientific">Ziziphus jujuba var. spinosa</name>
    <dbReference type="NCBI Taxonomy" id="714518"/>
    <lineage>
        <taxon>Eukaryota</taxon>
        <taxon>Viridiplantae</taxon>
        <taxon>Streptophyta</taxon>
        <taxon>Embryophyta</taxon>
        <taxon>Tracheophyta</taxon>
        <taxon>Spermatophyta</taxon>
        <taxon>Magnoliopsida</taxon>
        <taxon>eudicotyledons</taxon>
        <taxon>Gunneridae</taxon>
        <taxon>Pentapetalae</taxon>
        <taxon>rosids</taxon>
        <taxon>fabids</taxon>
        <taxon>Rosales</taxon>
        <taxon>Rhamnaceae</taxon>
        <taxon>Paliureae</taxon>
        <taxon>Ziziphus</taxon>
    </lineage>
</organism>
<proteinExistence type="predicted"/>
<dbReference type="PANTHER" id="PTHR35289">
    <property type="entry name" value="TRANSMEMBRANE PROTEIN"/>
    <property type="match status" value="1"/>
</dbReference>
<dbReference type="PANTHER" id="PTHR35289:SF1">
    <property type="entry name" value="ATP SYNTHASE 9 MITOCHONDRIAL-RELATED"/>
    <property type="match status" value="1"/>
</dbReference>
<dbReference type="InterPro" id="IPR052694">
    <property type="entry name" value="Mt_uS3-like"/>
</dbReference>
<evidence type="ECO:0000313" key="3">
    <source>
        <dbReference type="EMBL" id="KAH7511602.1"/>
    </source>
</evidence>
<feature type="domain" description="DUF8018" evidence="2">
    <location>
        <begin position="310"/>
        <end position="405"/>
    </location>
</feature>
<dbReference type="EMBL" id="JAEACU010000014">
    <property type="protein sequence ID" value="KAH7511602.1"/>
    <property type="molecule type" value="Genomic_DNA"/>
</dbReference>
<keyword evidence="3" id="KW-0496">Mitochondrion</keyword>
<dbReference type="Pfam" id="PF26057">
    <property type="entry name" value="DUF8018"/>
    <property type="match status" value="1"/>
</dbReference>
<geneLocation type="mitochondrion" evidence="3"/>
<dbReference type="InterPro" id="IPR058331">
    <property type="entry name" value="DUF8018"/>
</dbReference>
<feature type="region of interest" description="Disordered" evidence="1">
    <location>
        <begin position="264"/>
        <end position="301"/>
    </location>
</feature>
<dbReference type="AlphaFoldDB" id="A0A978UA72"/>
<dbReference type="Proteomes" id="UP000813462">
    <property type="component" value="Unassembled WGS sequence"/>
</dbReference>
<evidence type="ECO:0000313" key="4">
    <source>
        <dbReference type="Proteomes" id="UP000813462"/>
    </source>
</evidence>
<reference evidence="3" key="1">
    <citation type="journal article" date="2021" name="Front. Plant Sci.">
        <title>Chromosome-Scale Genome Assembly for Chinese Sour Jujube and Insights Into Its Genome Evolution and Domestication Signature.</title>
        <authorList>
            <person name="Shen L.-Y."/>
            <person name="Luo H."/>
            <person name="Wang X.-L."/>
            <person name="Wang X.-M."/>
            <person name="Qiu X.-J."/>
            <person name="Liu H."/>
            <person name="Zhou S.-S."/>
            <person name="Jia K.-H."/>
            <person name="Nie S."/>
            <person name="Bao Y.-T."/>
            <person name="Zhang R.-G."/>
            <person name="Yun Q.-Z."/>
            <person name="Chai Y.-H."/>
            <person name="Lu J.-Y."/>
            <person name="Li Y."/>
            <person name="Zhao S.-W."/>
            <person name="Mao J.-F."/>
            <person name="Jia S.-G."/>
            <person name="Mao Y.-M."/>
        </authorList>
    </citation>
    <scope>NUCLEOTIDE SEQUENCE</scope>
    <source>
        <strain evidence="3">AT0</strain>
        <tissue evidence="3">Leaf</tissue>
    </source>
</reference>
<evidence type="ECO:0000256" key="1">
    <source>
        <dbReference type="SAM" id="MobiDB-lite"/>
    </source>
</evidence>
<name>A0A978UA72_ZIZJJ</name>
<protein>
    <recommendedName>
        <fullName evidence="2">DUF8018 domain-containing protein</fullName>
    </recommendedName>
</protein>